<reference evidence="1 2" key="1">
    <citation type="submission" date="2018-08" db="EMBL/GenBank/DDBJ databases">
        <title>Recombination of ecologically and evolutionarily significant loci maintains genetic cohesion in the Pseudomonas syringae species complex.</title>
        <authorList>
            <person name="Dillon M."/>
            <person name="Thakur S."/>
            <person name="Almeida R.N.D."/>
            <person name="Weir B.S."/>
            <person name="Guttman D.S."/>
        </authorList>
    </citation>
    <scope>NUCLEOTIDE SEQUENCE [LARGE SCALE GENOMIC DNA]</scope>
    <source>
        <strain evidence="1 2">ICMP 11288</strain>
    </source>
</reference>
<name>A0A3M4QH41_9PSED</name>
<proteinExistence type="predicted"/>
<evidence type="ECO:0000313" key="2">
    <source>
        <dbReference type="Proteomes" id="UP000277179"/>
    </source>
</evidence>
<dbReference type="InterPro" id="IPR024572">
    <property type="entry name" value="RcnB"/>
</dbReference>
<dbReference type="Pfam" id="PF11776">
    <property type="entry name" value="RcnB"/>
    <property type="match status" value="1"/>
</dbReference>
<dbReference type="EMBL" id="RBRL01000159">
    <property type="protein sequence ID" value="RMQ89500.1"/>
    <property type="molecule type" value="Genomic_DNA"/>
</dbReference>
<dbReference type="Gene3D" id="3.10.450.160">
    <property type="entry name" value="inner membrane protein cigr"/>
    <property type="match status" value="1"/>
</dbReference>
<dbReference type="AlphaFoldDB" id="A0A3M4QH41"/>
<protein>
    <recommendedName>
        <fullName evidence="3">Nickel/cobalt transporter regulator</fullName>
    </recommendedName>
</protein>
<evidence type="ECO:0008006" key="3">
    <source>
        <dbReference type="Google" id="ProtNLM"/>
    </source>
</evidence>
<organism evidence="1 2">
    <name type="scientific">Pseudomonas salomonii</name>
    <dbReference type="NCBI Taxonomy" id="191391"/>
    <lineage>
        <taxon>Bacteria</taxon>
        <taxon>Pseudomonadati</taxon>
        <taxon>Pseudomonadota</taxon>
        <taxon>Gammaproteobacteria</taxon>
        <taxon>Pseudomonadales</taxon>
        <taxon>Pseudomonadaceae</taxon>
        <taxon>Pseudomonas</taxon>
    </lineage>
</organism>
<gene>
    <name evidence="1" type="ORF">ALP97_00262</name>
</gene>
<comment type="caution">
    <text evidence="1">The sequence shown here is derived from an EMBL/GenBank/DDBJ whole genome shotgun (WGS) entry which is preliminary data.</text>
</comment>
<accession>A0A3M4QH41</accession>
<evidence type="ECO:0000313" key="1">
    <source>
        <dbReference type="EMBL" id="RMQ89500.1"/>
    </source>
</evidence>
<dbReference type="Proteomes" id="UP000277179">
    <property type="component" value="Unassembled WGS sequence"/>
</dbReference>
<sequence length="134" mass="14713">MWHSFCGEGDNLNDSMRLRSEPGYASFIEGAPMKSKTLAACLLLTAGLSTASFVVQAGDTPQETVQPSSINTRDLKEGDRAPDILMRKESAVSDWKKRGLKQPEADSQWARVGDKFVLLKTTNGTILEITPVKR</sequence>